<comment type="caution">
    <text evidence="1">The sequence shown here is derived from an EMBL/GenBank/DDBJ whole genome shotgun (WGS) entry which is preliminary data.</text>
</comment>
<protein>
    <submittedName>
        <fullName evidence="1">Uncharacterized protein</fullName>
    </submittedName>
</protein>
<accession>A0AAE1AX70</accession>
<name>A0AAE1AX70_9GAST</name>
<evidence type="ECO:0000313" key="2">
    <source>
        <dbReference type="Proteomes" id="UP001283361"/>
    </source>
</evidence>
<gene>
    <name evidence="1" type="ORF">RRG08_000243</name>
</gene>
<evidence type="ECO:0000313" key="1">
    <source>
        <dbReference type="EMBL" id="KAK3795385.1"/>
    </source>
</evidence>
<sequence>MNNGRCWAKHGVSRKRCCQGGLFDLVTSNELGRQNRFSGFREVDQGIAGLIKLAEDQRSDLFDGDLDTMGKKWRP</sequence>
<dbReference type="AlphaFoldDB" id="A0AAE1AX70"/>
<keyword evidence="2" id="KW-1185">Reference proteome</keyword>
<dbReference type="EMBL" id="JAWDGP010001067">
    <property type="protein sequence ID" value="KAK3795385.1"/>
    <property type="molecule type" value="Genomic_DNA"/>
</dbReference>
<reference evidence="1" key="1">
    <citation type="journal article" date="2023" name="G3 (Bethesda)">
        <title>A reference genome for the long-term kleptoplast-retaining sea slug Elysia crispata morphotype clarki.</title>
        <authorList>
            <person name="Eastman K.E."/>
            <person name="Pendleton A.L."/>
            <person name="Shaikh M.A."/>
            <person name="Suttiyut T."/>
            <person name="Ogas R."/>
            <person name="Tomko P."/>
            <person name="Gavelis G."/>
            <person name="Widhalm J.R."/>
            <person name="Wisecaver J.H."/>
        </authorList>
    </citation>
    <scope>NUCLEOTIDE SEQUENCE</scope>
    <source>
        <strain evidence="1">ECLA1</strain>
    </source>
</reference>
<dbReference type="Proteomes" id="UP001283361">
    <property type="component" value="Unassembled WGS sequence"/>
</dbReference>
<proteinExistence type="predicted"/>
<organism evidence="1 2">
    <name type="scientific">Elysia crispata</name>
    <name type="common">lettuce slug</name>
    <dbReference type="NCBI Taxonomy" id="231223"/>
    <lineage>
        <taxon>Eukaryota</taxon>
        <taxon>Metazoa</taxon>
        <taxon>Spiralia</taxon>
        <taxon>Lophotrochozoa</taxon>
        <taxon>Mollusca</taxon>
        <taxon>Gastropoda</taxon>
        <taxon>Heterobranchia</taxon>
        <taxon>Euthyneura</taxon>
        <taxon>Panpulmonata</taxon>
        <taxon>Sacoglossa</taxon>
        <taxon>Placobranchoidea</taxon>
        <taxon>Plakobranchidae</taxon>
        <taxon>Elysia</taxon>
    </lineage>
</organism>